<dbReference type="GeneID" id="68856484"/>
<dbReference type="InterPro" id="IPR049697">
    <property type="entry name" value="HVO_0758-like"/>
</dbReference>
<dbReference type="EMBL" id="CP064787">
    <property type="protein sequence ID" value="QSG07268.1"/>
    <property type="molecule type" value="Genomic_DNA"/>
</dbReference>
<gene>
    <name evidence="1" type="ORF">HSR121_2951</name>
</gene>
<reference evidence="1" key="1">
    <citation type="submission" date="2020-11" db="EMBL/GenBank/DDBJ databases">
        <title>Carbohydrate-dependent, anaerobic sulfur respiration: A novel catabolism in halophilic archaea.</title>
        <authorList>
            <person name="Sorokin D.Y."/>
            <person name="Messina E."/>
            <person name="Smedile F."/>
            <person name="La Cono V."/>
            <person name="Hallsworth J.E."/>
            <person name="Yakimov M.M."/>
        </authorList>
    </citation>
    <scope>NUCLEOTIDE SEQUENCE</scope>
    <source>
        <strain evidence="1">HSR12-1</strain>
    </source>
</reference>
<dbReference type="RefSeq" id="WP_229113711.1">
    <property type="nucleotide sequence ID" value="NZ_CP064787.1"/>
</dbReference>
<accession>A0A897N4U8</accession>
<sequence length="56" mass="6378">MESVRKGLRSGDIVKDTYERLMCAECDETLKSENDPDEIGTVRICPECGREWKEVG</sequence>
<name>A0A897N4U8_9EURY</name>
<dbReference type="Proteomes" id="UP000663525">
    <property type="component" value="Chromosome"/>
</dbReference>
<organism evidence="1 2">
    <name type="scientific">Halapricum desulfuricans</name>
    <dbReference type="NCBI Taxonomy" id="2841257"/>
    <lineage>
        <taxon>Archaea</taxon>
        <taxon>Methanobacteriati</taxon>
        <taxon>Methanobacteriota</taxon>
        <taxon>Stenosarchaea group</taxon>
        <taxon>Halobacteria</taxon>
        <taxon>Halobacteriales</taxon>
        <taxon>Haloarculaceae</taxon>
        <taxon>Halapricum</taxon>
    </lineage>
</organism>
<dbReference type="AlphaFoldDB" id="A0A897N4U8"/>
<evidence type="ECO:0000313" key="2">
    <source>
        <dbReference type="Proteomes" id="UP000663525"/>
    </source>
</evidence>
<dbReference type="NCBIfam" id="NF041912">
    <property type="entry name" value="HVO_0758"/>
    <property type="match status" value="1"/>
</dbReference>
<proteinExistence type="predicted"/>
<evidence type="ECO:0000313" key="1">
    <source>
        <dbReference type="EMBL" id="QSG07268.1"/>
    </source>
</evidence>
<dbReference type="Pfam" id="PF23137">
    <property type="entry name" value="HVO_0758"/>
    <property type="match status" value="1"/>
</dbReference>
<protein>
    <submittedName>
        <fullName evidence="1">Zn finger protein</fullName>
    </submittedName>
</protein>